<dbReference type="RefSeq" id="WP_353439887.1">
    <property type="nucleotide sequence ID" value="NZ_CP099959.1"/>
</dbReference>
<feature type="domain" description="MoaB/Mog" evidence="12">
    <location>
        <begin position="177"/>
        <end position="321"/>
    </location>
</feature>
<dbReference type="NCBIfam" id="NF045515">
    <property type="entry name" value="Glp_gephyrin"/>
    <property type="match status" value="1"/>
</dbReference>
<dbReference type="PANTHER" id="PTHR10192:SF5">
    <property type="entry name" value="GEPHYRIN"/>
    <property type="match status" value="1"/>
</dbReference>
<dbReference type="SUPFAM" id="SSF63882">
    <property type="entry name" value="MoeA N-terminal region -like"/>
    <property type="match status" value="1"/>
</dbReference>
<accession>A0AAU8A522</accession>
<dbReference type="SUPFAM" id="SSF53218">
    <property type="entry name" value="Molybdenum cofactor biosynthesis proteins"/>
    <property type="match status" value="1"/>
</dbReference>
<evidence type="ECO:0000256" key="2">
    <source>
        <dbReference type="ARBA" id="ARBA00002901"/>
    </source>
</evidence>
<dbReference type="AlphaFoldDB" id="A0AAU8A522"/>
<evidence type="ECO:0000313" key="13">
    <source>
        <dbReference type="EMBL" id="XCC58614.1"/>
    </source>
</evidence>
<evidence type="ECO:0000256" key="4">
    <source>
        <dbReference type="ARBA" id="ARBA00010763"/>
    </source>
</evidence>
<dbReference type="Pfam" id="PF03454">
    <property type="entry name" value="MoeA_C"/>
    <property type="match status" value="1"/>
</dbReference>
<evidence type="ECO:0000259" key="12">
    <source>
        <dbReference type="SMART" id="SM00852"/>
    </source>
</evidence>
<comment type="catalytic activity">
    <reaction evidence="10">
        <text>adenylyl-molybdopterin + molybdate = Mo-molybdopterin + AMP + H(+)</text>
        <dbReference type="Rhea" id="RHEA:35047"/>
        <dbReference type="ChEBI" id="CHEBI:15378"/>
        <dbReference type="ChEBI" id="CHEBI:36264"/>
        <dbReference type="ChEBI" id="CHEBI:62727"/>
        <dbReference type="ChEBI" id="CHEBI:71302"/>
        <dbReference type="ChEBI" id="CHEBI:456215"/>
        <dbReference type="EC" id="2.10.1.1"/>
    </reaction>
</comment>
<comment type="pathway">
    <text evidence="3 11">Cofactor biosynthesis; molybdopterin biosynthesis.</text>
</comment>
<comment type="function">
    <text evidence="2 11">Catalyzes the insertion of molybdate into adenylated molybdopterin with the concomitant release of AMP.</text>
</comment>
<evidence type="ECO:0000256" key="10">
    <source>
        <dbReference type="ARBA" id="ARBA00047317"/>
    </source>
</evidence>
<dbReference type="FunFam" id="3.40.980.10:FF:000004">
    <property type="entry name" value="Molybdopterin molybdenumtransferase"/>
    <property type="match status" value="1"/>
</dbReference>
<evidence type="ECO:0000256" key="5">
    <source>
        <dbReference type="ARBA" id="ARBA00022505"/>
    </source>
</evidence>
<dbReference type="InterPro" id="IPR001453">
    <property type="entry name" value="MoaB/Mog_dom"/>
</dbReference>
<dbReference type="GO" id="GO:0006777">
    <property type="term" value="P:Mo-molybdopterin cofactor biosynthetic process"/>
    <property type="evidence" value="ECO:0007669"/>
    <property type="project" value="UniProtKB-UniRule"/>
</dbReference>
<keyword evidence="9 11" id="KW-0501">Molybdenum cofactor biosynthesis</keyword>
<dbReference type="Gene3D" id="3.90.105.10">
    <property type="entry name" value="Molybdopterin biosynthesis moea protein, domain 2"/>
    <property type="match status" value="1"/>
</dbReference>
<evidence type="ECO:0000256" key="7">
    <source>
        <dbReference type="ARBA" id="ARBA00022723"/>
    </source>
</evidence>
<dbReference type="Gene3D" id="3.40.980.10">
    <property type="entry name" value="MoaB/Mog-like domain"/>
    <property type="match status" value="1"/>
</dbReference>
<dbReference type="InterPro" id="IPR005111">
    <property type="entry name" value="MoeA_C_domain_IV"/>
</dbReference>
<keyword evidence="7 11" id="KW-0479">Metal-binding</keyword>
<dbReference type="EC" id="2.10.1.1" evidence="11"/>
<sequence>MLSAVEALAHLLKNASPVNEEETVPTQAALGRVLAKDIASQVDVPPLDNTSMDGYAVRSSEITQVGTVLRMAQRIPAGSVGQSLETGTIARIFTGAPIPQGADAVVMQEDCIVQDQNELVQINSVPNAGQWIRRRGEDLTAGKLALTAGSLLRPQQLGVAASAGYAQLPVKRKVRVAAFFTGDELSLPGEPLKPGGIYNSNRDTLLGVIRSLGCEATDYGIVPDRLEATRAALRTASANHDLIITSGGVSVGEEDHIKPAVNAEGRLDLWQIGIKPGKPLAFGAVRKQQQSDQETWFIGLPGNPVSSFVTFLLFVRPFILKLQGRSDLSSPSYLMRADFDWLKPDRRNEFLRVKINAQGGLDLFPNQSSGVLTSAAWGDGLLDCPAGQGFKKGDMVRYIPFSGLLS</sequence>
<evidence type="ECO:0000256" key="9">
    <source>
        <dbReference type="ARBA" id="ARBA00023150"/>
    </source>
</evidence>
<evidence type="ECO:0000256" key="6">
    <source>
        <dbReference type="ARBA" id="ARBA00022679"/>
    </source>
</evidence>
<dbReference type="GO" id="GO:0005829">
    <property type="term" value="C:cytosol"/>
    <property type="evidence" value="ECO:0007669"/>
    <property type="project" value="TreeGrafter"/>
</dbReference>
<evidence type="ECO:0000256" key="11">
    <source>
        <dbReference type="RuleBase" id="RU365090"/>
    </source>
</evidence>
<dbReference type="GO" id="GO:0046872">
    <property type="term" value="F:metal ion binding"/>
    <property type="evidence" value="ECO:0007669"/>
    <property type="project" value="UniProtKB-UniRule"/>
</dbReference>
<keyword evidence="6 11" id="KW-0808">Transferase</keyword>
<dbReference type="GO" id="GO:0061599">
    <property type="term" value="F:molybdopterin molybdotransferase activity"/>
    <property type="evidence" value="ECO:0007669"/>
    <property type="project" value="UniProtKB-UniRule"/>
</dbReference>
<dbReference type="Gene3D" id="2.170.190.11">
    <property type="entry name" value="Molybdopterin biosynthesis moea protein, domain 3"/>
    <property type="match status" value="1"/>
</dbReference>
<comment type="similarity">
    <text evidence="4 11">Belongs to the MoeA family.</text>
</comment>
<dbReference type="PANTHER" id="PTHR10192">
    <property type="entry name" value="MOLYBDOPTERIN BIOSYNTHESIS PROTEIN"/>
    <property type="match status" value="1"/>
</dbReference>
<protein>
    <recommendedName>
        <fullName evidence="11">Molybdopterin molybdenumtransferase</fullName>
        <ecNumber evidence="11">2.10.1.1</ecNumber>
    </recommendedName>
</protein>
<dbReference type="InterPro" id="IPR005110">
    <property type="entry name" value="MoeA_linker/N"/>
</dbReference>
<name>A0AAU8A522_9BURK</name>
<evidence type="ECO:0000256" key="3">
    <source>
        <dbReference type="ARBA" id="ARBA00005046"/>
    </source>
</evidence>
<dbReference type="Gene3D" id="2.40.340.10">
    <property type="entry name" value="MoeA, C-terminal, domain IV"/>
    <property type="match status" value="1"/>
</dbReference>
<dbReference type="InterPro" id="IPR008284">
    <property type="entry name" value="MoCF_biosynth_CS"/>
</dbReference>
<dbReference type="Pfam" id="PF03453">
    <property type="entry name" value="MoeA_N"/>
    <property type="match status" value="1"/>
</dbReference>
<dbReference type="InterPro" id="IPR036425">
    <property type="entry name" value="MoaB/Mog-like_dom_sf"/>
</dbReference>
<dbReference type="InterPro" id="IPR038987">
    <property type="entry name" value="MoeA-like"/>
</dbReference>
<proteinExistence type="inferred from homology"/>
<organism evidence="13">
    <name type="scientific">Polynucleobacter sp. UK-FUSCHL-C3</name>
    <dbReference type="NCBI Taxonomy" id="2955208"/>
    <lineage>
        <taxon>Bacteria</taxon>
        <taxon>Pseudomonadati</taxon>
        <taxon>Pseudomonadota</taxon>
        <taxon>Betaproteobacteria</taxon>
        <taxon>Burkholderiales</taxon>
        <taxon>Burkholderiaceae</taxon>
        <taxon>Polynucleobacter</taxon>
    </lineage>
</organism>
<dbReference type="Pfam" id="PF00994">
    <property type="entry name" value="MoCF_biosynth"/>
    <property type="match status" value="1"/>
</dbReference>
<evidence type="ECO:0000256" key="1">
    <source>
        <dbReference type="ARBA" id="ARBA00001946"/>
    </source>
</evidence>
<dbReference type="InterPro" id="IPR036688">
    <property type="entry name" value="MoeA_C_domain_IV_sf"/>
</dbReference>
<dbReference type="PROSITE" id="PS01079">
    <property type="entry name" value="MOCF_BIOSYNTHESIS_2"/>
    <property type="match status" value="1"/>
</dbReference>
<dbReference type="EMBL" id="CP099959">
    <property type="protein sequence ID" value="XCC58614.1"/>
    <property type="molecule type" value="Genomic_DNA"/>
</dbReference>
<keyword evidence="5 11" id="KW-0500">Molybdenum</keyword>
<dbReference type="CDD" id="cd00887">
    <property type="entry name" value="MoeA"/>
    <property type="match status" value="1"/>
</dbReference>
<dbReference type="SUPFAM" id="SSF63867">
    <property type="entry name" value="MoeA C-terminal domain-like"/>
    <property type="match status" value="1"/>
</dbReference>
<evidence type="ECO:0000256" key="8">
    <source>
        <dbReference type="ARBA" id="ARBA00022842"/>
    </source>
</evidence>
<keyword evidence="8 11" id="KW-0460">Magnesium</keyword>
<comment type="cofactor">
    <cofactor evidence="1 11">
        <name>Mg(2+)</name>
        <dbReference type="ChEBI" id="CHEBI:18420"/>
    </cofactor>
</comment>
<reference evidence="13" key="1">
    <citation type="submission" date="2022-06" db="EMBL/GenBank/DDBJ databases">
        <title>New Polynucleobacter species.</title>
        <authorList>
            <person name="Hahn M.W."/>
        </authorList>
    </citation>
    <scope>NUCLEOTIDE SEQUENCE</scope>
    <source>
        <strain evidence="13">UK-FUSCHL-C3</strain>
    </source>
</reference>
<dbReference type="SMART" id="SM00852">
    <property type="entry name" value="MoCF_biosynth"/>
    <property type="match status" value="1"/>
</dbReference>
<gene>
    <name evidence="13" type="ORF">NKE59_02640</name>
</gene>
<dbReference type="InterPro" id="IPR036135">
    <property type="entry name" value="MoeA_linker/N_sf"/>
</dbReference>